<keyword evidence="3" id="KW-1185">Reference proteome</keyword>
<feature type="compositionally biased region" description="Basic and acidic residues" evidence="1">
    <location>
        <begin position="19"/>
        <end position="49"/>
    </location>
</feature>
<organism evidence="2 3">
    <name type="scientific">Phytophthora palmivora</name>
    <dbReference type="NCBI Taxonomy" id="4796"/>
    <lineage>
        <taxon>Eukaryota</taxon>
        <taxon>Sar</taxon>
        <taxon>Stramenopiles</taxon>
        <taxon>Oomycota</taxon>
        <taxon>Peronosporomycetes</taxon>
        <taxon>Peronosporales</taxon>
        <taxon>Peronosporaceae</taxon>
        <taxon>Phytophthora</taxon>
    </lineage>
</organism>
<feature type="region of interest" description="Disordered" evidence="1">
    <location>
        <begin position="212"/>
        <end position="276"/>
    </location>
</feature>
<name>A0A2P4YK46_9STRA</name>
<evidence type="ECO:0000256" key="1">
    <source>
        <dbReference type="SAM" id="MobiDB-lite"/>
    </source>
</evidence>
<proteinExistence type="predicted"/>
<gene>
    <name evidence="2" type="ORF">PHPALM_4311</name>
</gene>
<dbReference type="AlphaFoldDB" id="A0A2P4YK46"/>
<reference evidence="2 3" key="1">
    <citation type="journal article" date="2017" name="Genome Biol. Evol.">
        <title>Phytophthora megakarya and P. palmivora, closely related causal agents of cacao black pod rot, underwent increases in genome sizes and gene numbers by different mechanisms.</title>
        <authorList>
            <person name="Ali S.S."/>
            <person name="Shao J."/>
            <person name="Lary D.J."/>
            <person name="Kronmiller B."/>
            <person name="Shen D."/>
            <person name="Strem M.D."/>
            <person name="Amoako-Attah I."/>
            <person name="Akrofi A.Y."/>
            <person name="Begoude B.A."/>
            <person name="Ten Hoopen G.M."/>
            <person name="Coulibaly K."/>
            <person name="Kebe B.I."/>
            <person name="Melnick R.L."/>
            <person name="Guiltinan M.J."/>
            <person name="Tyler B.M."/>
            <person name="Meinhardt L.W."/>
            <person name="Bailey B.A."/>
        </authorList>
    </citation>
    <scope>NUCLEOTIDE SEQUENCE [LARGE SCALE GENOMIC DNA]</scope>
    <source>
        <strain evidence="3">sbr112.9</strain>
    </source>
</reference>
<dbReference type="EMBL" id="NCKW01002110">
    <property type="protein sequence ID" value="POM78185.1"/>
    <property type="molecule type" value="Genomic_DNA"/>
</dbReference>
<sequence>MGRRGVQQLTPAEWKEALEQQIREKEQQRINREEEPQRRSHSAPQHDEGAGELNPNIPGLARASTTSTCQENHLAGRRRRFQQQSREEYLQSLHEQIEEKKRLAQEVQEKEQSPRRRMSSEIKDDTEVGRESDGGDKCQTRMHIALQDAKPTGSSNQDEDEPCQRPLLKADVATDPVAISKIVDFCEELKKQNEDVKRQLLEQHTVLANLHSSLAGEVDRNDPARRRRSASKSRQSSERKAEMRSQEGKPTVVLPVAPRPRPERGETKIPFPGKTFPSVLQSAGADIAKRFAPEAATQPVSPLQKAKEQTTISTRVDTISIDCEKKTPPLELLIKSLDQEHTSINKIEASALDSRDCIERKASITEVQRDKAKDEDKDNCSAKDTLVMNICDLGGSRACIVIQPESVDDELPMDAESKLVHNWESYSTGDELLECTSIAILDGPSRLVSVSKPLSELFE</sequence>
<evidence type="ECO:0000313" key="3">
    <source>
        <dbReference type="Proteomes" id="UP000237271"/>
    </source>
</evidence>
<protein>
    <submittedName>
        <fullName evidence="2">Uncharacterized protein</fullName>
    </submittedName>
</protein>
<feature type="compositionally biased region" description="Basic and acidic residues" evidence="1">
    <location>
        <begin position="235"/>
        <end position="247"/>
    </location>
</feature>
<dbReference type="OrthoDB" id="122103at2759"/>
<feature type="region of interest" description="Disordered" evidence="1">
    <location>
        <begin position="19"/>
        <end position="165"/>
    </location>
</feature>
<accession>A0A2P4YK46</accession>
<evidence type="ECO:0000313" key="2">
    <source>
        <dbReference type="EMBL" id="POM78185.1"/>
    </source>
</evidence>
<comment type="caution">
    <text evidence="2">The sequence shown here is derived from an EMBL/GenBank/DDBJ whole genome shotgun (WGS) entry which is preliminary data.</text>
</comment>
<feature type="compositionally biased region" description="Basic and acidic residues" evidence="1">
    <location>
        <begin position="85"/>
        <end position="139"/>
    </location>
</feature>
<dbReference type="Proteomes" id="UP000237271">
    <property type="component" value="Unassembled WGS sequence"/>
</dbReference>